<dbReference type="Pfam" id="PF13873">
    <property type="entry name" value="Myb_DNA-bind_5"/>
    <property type="match status" value="1"/>
</dbReference>
<dbReference type="InterPro" id="IPR028002">
    <property type="entry name" value="Myb_DNA-bind_5"/>
</dbReference>
<dbReference type="EMBL" id="OV651820">
    <property type="protein sequence ID" value="CAH1114919.1"/>
    <property type="molecule type" value="Genomic_DNA"/>
</dbReference>
<accession>A0A9P0GIJ7</accession>
<feature type="domain" description="Myb/SANT-like DNA-binding" evidence="7">
    <location>
        <begin position="9"/>
        <end position="83"/>
    </location>
</feature>
<evidence type="ECO:0000256" key="4">
    <source>
        <dbReference type="ARBA" id="ARBA00023163"/>
    </source>
</evidence>
<feature type="compositionally biased region" description="Basic and acidic residues" evidence="6">
    <location>
        <begin position="172"/>
        <end position="183"/>
    </location>
</feature>
<dbReference type="AlphaFoldDB" id="A0A9P0GIJ7"/>
<keyword evidence="4" id="KW-0804">Transcription</keyword>
<keyword evidence="9" id="KW-1185">Reference proteome</keyword>
<comment type="subunit">
    <text evidence="1">Self-associates forming complexes of several hundred monomers.</text>
</comment>
<evidence type="ECO:0000256" key="5">
    <source>
        <dbReference type="ARBA" id="ARBA00025466"/>
    </source>
</evidence>
<gene>
    <name evidence="8" type="ORF">PSYICH_LOCUS14294</name>
</gene>
<evidence type="ECO:0000259" key="7">
    <source>
        <dbReference type="Pfam" id="PF13873"/>
    </source>
</evidence>
<dbReference type="OrthoDB" id="6783928at2759"/>
<name>A0A9P0GIJ7_9CUCU</name>
<evidence type="ECO:0000256" key="2">
    <source>
        <dbReference type="ARBA" id="ARBA00016807"/>
    </source>
</evidence>
<feature type="region of interest" description="Disordered" evidence="6">
    <location>
        <begin position="166"/>
        <end position="190"/>
    </location>
</feature>
<evidence type="ECO:0000256" key="3">
    <source>
        <dbReference type="ARBA" id="ARBA00023015"/>
    </source>
</evidence>
<protein>
    <recommendedName>
        <fullName evidence="2">Regulatory protein zeste</fullName>
    </recommendedName>
</protein>
<comment type="function">
    <text evidence="5">Involved in transvection phenomena (= synapsis-dependent gene expression), where the synaptic pairing of chromosomes carrying genes with which zeste interacts influences the expression of these genes. Zeste binds to DNA and stimulates transcription from a nearby promoter.</text>
</comment>
<organism evidence="8 9">
    <name type="scientific">Psylliodes chrysocephalus</name>
    <dbReference type="NCBI Taxonomy" id="3402493"/>
    <lineage>
        <taxon>Eukaryota</taxon>
        <taxon>Metazoa</taxon>
        <taxon>Ecdysozoa</taxon>
        <taxon>Arthropoda</taxon>
        <taxon>Hexapoda</taxon>
        <taxon>Insecta</taxon>
        <taxon>Pterygota</taxon>
        <taxon>Neoptera</taxon>
        <taxon>Endopterygota</taxon>
        <taxon>Coleoptera</taxon>
        <taxon>Polyphaga</taxon>
        <taxon>Cucujiformia</taxon>
        <taxon>Chrysomeloidea</taxon>
        <taxon>Chrysomelidae</taxon>
        <taxon>Galerucinae</taxon>
        <taxon>Alticini</taxon>
        <taxon>Psylliodes</taxon>
    </lineage>
</organism>
<reference evidence="8" key="1">
    <citation type="submission" date="2022-01" db="EMBL/GenBank/DDBJ databases">
        <authorList>
            <person name="King R."/>
        </authorList>
    </citation>
    <scope>NUCLEOTIDE SEQUENCE</scope>
</reference>
<sequence>MYDKNKRVNYALEERRVLTELVEKYKDIIENKETNAGSNLQKDQTLKAIEKLFNSKNVNVYRDASSLRKQWAHIKMETRKKAALERQEMYTIGGGTLKNGSCSSTNNDDLVLSIVNNKIITGLENPYDSDAIVIKPIEPEIVNINEISSVNIIGASEVLSNANTENLALPTEEQKSEKNEKKPRWSAKRRPKLEKIGPVEKAKIEVLHAQRDQILQEIEMKKKLFDLEYEHKKKCLNWKRKNCKFKLYNFFFSFCYK</sequence>
<proteinExistence type="predicted"/>
<dbReference type="PANTHER" id="PTHR21411">
    <property type="entry name" value="APONTIC"/>
    <property type="match status" value="1"/>
</dbReference>
<keyword evidence="3" id="KW-0805">Transcription regulation</keyword>
<dbReference type="Proteomes" id="UP001153636">
    <property type="component" value="Chromosome 8"/>
</dbReference>
<evidence type="ECO:0000256" key="6">
    <source>
        <dbReference type="SAM" id="MobiDB-lite"/>
    </source>
</evidence>
<evidence type="ECO:0000256" key="1">
    <source>
        <dbReference type="ARBA" id="ARBA00011764"/>
    </source>
</evidence>
<evidence type="ECO:0000313" key="9">
    <source>
        <dbReference type="Proteomes" id="UP001153636"/>
    </source>
</evidence>
<dbReference type="PANTHER" id="PTHR21411:SF0">
    <property type="entry name" value="REGULATORY PROTEIN ZESTE"/>
    <property type="match status" value="1"/>
</dbReference>
<evidence type="ECO:0000313" key="8">
    <source>
        <dbReference type="EMBL" id="CAH1114919.1"/>
    </source>
</evidence>